<keyword evidence="6" id="KW-0472">Membrane</keyword>
<evidence type="ECO:0000256" key="2">
    <source>
        <dbReference type="ARBA" id="ARBA00022676"/>
    </source>
</evidence>
<evidence type="ECO:0000259" key="7">
    <source>
        <dbReference type="Pfam" id="PF23452"/>
    </source>
</evidence>
<proteinExistence type="predicted"/>
<evidence type="ECO:0000256" key="6">
    <source>
        <dbReference type="ARBA" id="ARBA00023136"/>
    </source>
</evidence>
<dbReference type="AlphaFoldDB" id="A0A7R9V6U3"/>
<dbReference type="InterPro" id="IPR056508">
    <property type="entry name" value="HPAT-like"/>
</dbReference>
<protein>
    <recommendedName>
        <fullName evidence="7">Hydroxyproline O-arabinosyltransferase-like domain-containing protein</fullName>
    </recommendedName>
</protein>
<feature type="domain" description="Hydroxyproline O-arabinosyltransferase-like" evidence="7">
    <location>
        <begin position="3"/>
        <end position="183"/>
    </location>
</feature>
<evidence type="ECO:0000256" key="4">
    <source>
        <dbReference type="ARBA" id="ARBA00022692"/>
    </source>
</evidence>
<sequence length="211" mass="23934">MNPANADDCEVIKRLAHIDYTPQCESVAPIGNSPTFLTLDDMKRVFPIFLNMSIEVYQDGPAKKLWGWCQEMFAFAMSMYAAGLSDVDLYAHMVAQPPFDSDLELKPGRPFYILHYTYGLDFDTSTGEALLSKVGDWHFDKRAYDPTPIPRGMVEPPDTVDFHLARVMVRAFNEATAAIPCWDEYHDSRGAVVTRGCGEKMYEFHTVDNSW</sequence>
<keyword evidence="4" id="KW-0812">Transmembrane</keyword>
<dbReference type="GO" id="GO:0016757">
    <property type="term" value="F:glycosyltransferase activity"/>
    <property type="evidence" value="ECO:0007669"/>
    <property type="project" value="UniProtKB-KW"/>
</dbReference>
<keyword evidence="2" id="KW-0328">Glycosyltransferase</keyword>
<dbReference type="Pfam" id="PF23452">
    <property type="entry name" value="HPAT"/>
    <property type="match status" value="1"/>
</dbReference>
<dbReference type="GO" id="GO:0016020">
    <property type="term" value="C:membrane"/>
    <property type="evidence" value="ECO:0007669"/>
    <property type="project" value="UniProtKB-SubCell"/>
</dbReference>
<gene>
    <name evidence="8" type="ORF">CEUR00632_LOCUS6807</name>
</gene>
<dbReference type="EMBL" id="HBEC01014703">
    <property type="protein sequence ID" value="CAD8286769.1"/>
    <property type="molecule type" value="Transcribed_RNA"/>
</dbReference>
<name>A0A7R9V6U3_9CHLO</name>
<evidence type="ECO:0000256" key="1">
    <source>
        <dbReference type="ARBA" id="ARBA00004167"/>
    </source>
</evidence>
<dbReference type="InterPro" id="IPR044845">
    <property type="entry name" value="HPAT/SRGT1-like"/>
</dbReference>
<keyword evidence="5" id="KW-1133">Transmembrane helix</keyword>
<accession>A0A7R9V6U3</accession>
<evidence type="ECO:0000256" key="3">
    <source>
        <dbReference type="ARBA" id="ARBA00022679"/>
    </source>
</evidence>
<keyword evidence="3" id="KW-0808">Transferase</keyword>
<evidence type="ECO:0000313" key="8">
    <source>
        <dbReference type="EMBL" id="CAD8286769.1"/>
    </source>
</evidence>
<comment type="subcellular location">
    <subcellularLocation>
        <location evidence="1">Membrane</location>
        <topology evidence="1">Single-pass membrane protein</topology>
    </subcellularLocation>
</comment>
<evidence type="ECO:0000256" key="5">
    <source>
        <dbReference type="ARBA" id="ARBA00022989"/>
    </source>
</evidence>
<reference evidence="8" key="1">
    <citation type="submission" date="2021-01" db="EMBL/GenBank/DDBJ databases">
        <authorList>
            <person name="Corre E."/>
            <person name="Pelletier E."/>
            <person name="Niang G."/>
            <person name="Scheremetjew M."/>
            <person name="Finn R."/>
            <person name="Kale V."/>
            <person name="Holt S."/>
            <person name="Cochrane G."/>
            <person name="Meng A."/>
            <person name="Brown T."/>
            <person name="Cohen L."/>
        </authorList>
    </citation>
    <scope>NUCLEOTIDE SEQUENCE</scope>
    <source>
        <strain evidence="8">CCMP219</strain>
    </source>
</reference>
<organism evidence="8">
    <name type="scientific">Chlamydomonas euryale</name>
    <dbReference type="NCBI Taxonomy" id="1486919"/>
    <lineage>
        <taxon>Eukaryota</taxon>
        <taxon>Viridiplantae</taxon>
        <taxon>Chlorophyta</taxon>
        <taxon>core chlorophytes</taxon>
        <taxon>Chlorophyceae</taxon>
        <taxon>CS clade</taxon>
        <taxon>Chlamydomonadales</taxon>
        <taxon>Chlamydomonadaceae</taxon>
        <taxon>Chlamydomonas</taxon>
    </lineage>
</organism>
<dbReference type="PANTHER" id="PTHR31485">
    <property type="entry name" value="PEPTIDYL SERINE ALPHA-GALACTOSYLTRANSFERASE"/>
    <property type="match status" value="1"/>
</dbReference>
<dbReference type="PANTHER" id="PTHR31485:SF4">
    <property type="entry name" value="HYDROXYPROLINE O-ARABINOSYLTRANSFERASE RDN1"/>
    <property type="match status" value="1"/>
</dbReference>